<dbReference type="GO" id="GO:1990904">
    <property type="term" value="C:ribonucleoprotein complex"/>
    <property type="evidence" value="ECO:0007669"/>
    <property type="project" value="UniProtKB-KW"/>
</dbReference>
<keyword evidence="3" id="KW-0677">Repeat</keyword>
<feature type="compositionally biased region" description="Low complexity" evidence="6">
    <location>
        <begin position="240"/>
        <end position="256"/>
    </location>
</feature>
<keyword evidence="9" id="KW-1185">Reference proteome</keyword>
<feature type="domain" description="RRM" evidence="7">
    <location>
        <begin position="18"/>
        <end position="105"/>
    </location>
</feature>
<feature type="compositionally biased region" description="Low complexity" evidence="6">
    <location>
        <begin position="279"/>
        <end position="308"/>
    </location>
</feature>
<dbReference type="Gene3D" id="3.30.70.330">
    <property type="match status" value="2"/>
</dbReference>
<reference evidence="8 9" key="1">
    <citation type="submission" date="2019-07" db="EMBL/GenBank/DDBJ databases">
        <title>Draft genome assembly of a fouling barnacle, Amphibalanus amphitrite (Darwin, 1854): The first reference genome for Thecostraca.</title>
        <authorList>
            <person name="Kim W."/>
        </authorList>
    </citation>
    <scope>NUCLEOTIDE SEQUENCE [LARGE SCALE GENOMIC DNA]</scope>
    <source>
        <strain evidence="8">SNU_AA5</strain>
        <tissue evidence="8">Soma without cirri and trophi</tissue>
    </source>
</reference>
<dbReference type="CDD" id="cd12325">
    <property type="entry name" value="RRM1_hnRNPA_hnRNPD_like"/>
    <property type="match status" value="1"/>
</dbReference>
<evidence type="ECO:0000313" key="8">
    <source>
        <dbReference type="EMBL" id="KAF0293628.1"/>
    </source>
</evidence>
<dbReference type="Pfam" id="PF00076">
    <property type="entry name" value="RRM_1"/>
    <property type="match status" value="2"/>
</dbReference>
<dbReference type="EMBL" id="VIIS01001732">
    <property type="protein sequence ID" value="KAF0293628.1"/>
    <property type="molecule type" value="Genomic_DNA"/>
</dbReference>
<gene>
    <name evidence="8" type="primary">Hrb27C</name>
    <name evidence="8" type="ORF">FJT64_008578</name>
</gene>
<evidence type="ECO:0000259" key="7">
    <source>
        <dbReference type="PROSITE" id="PS50102"/>
    </source>
</evidence>
<dbReference type="GO" id="GO:0005737">
    <property type="term" value="C:cytoplasm"/>
    <property type="evidence" value="ECO:0007669"/>
    <property type="project" value="UniProtKB-SubCell"/>
</dbReference>
<comment type="subcellular location">
    <subcellularLocation>
        <location evidence="1">Cytoplasm</location>
    </subcellularLocation>
</comment>
<feature type="compositionally biased region" description="Pro residues" evidence="6">
    <location>
        <begin position="309"/>
        <end position="329"/>
    </location>
</feature>
<feature type="compositionally biased region" description="Pro residues" evidence="6">
    <location>
        <begin position="372"/>
        <end position="384"/>
    </location>
</feature>
<feature type="compositionally biased region" description="Pro residues" evidence="6">
    <location>
        <begin position="257"/>
        <end position="266"/>
    </location>
</feature>
<organism evidence="8 9">
    <name type="scientific">Amphibalanus amphitrite</name>
    <name type="common">Striped barnacle</name>
    <name type="synonym">Balanus amphitrite</name>
    <dbReference type="NCBI Taxonomy" id="1232801"/>
    <lineage>
        <taxon>Eukaryota</taxon>
        <taxon>Metazoa</taxon>
        <taxon>Ecdysozoa</taxon>
        <taxon>Arthropoda</taxon>
        <taxon>Crustacea</taxon>
        <taxon>Multicrustacea</taxon>
        <taxon>Cirripedia</taxon>
        <taxon>Thoracica</taxon>
        <taxon>Thoracicalcarea</taxon>
        <taxon>Balanomorpha</taxon>
        <taxon>Balanoidea</taxon>
        <taxon>Balanidae</taxon>
        <taxon>Amphibalaninae</taxon>
        <taxon>Amphibalanus</taxon>
    </lineage>
</organism>
<keyword evidence="2" id="KW-0963">Cytoplasm</keyword>
<dbReference type="InterPro" id="IPR012677">
    <property type="entry name" value="Nucleotide-bd_a/b_plait_sf"/>
</dbReference>
<dbReference type="AlphaFoldDB" id="A0A6A4VUP9"/>
<evidence type="ECO:0000256" key="4">
    <source>
        <dbReference type="ARBA" id="ARBA00022884"/>
    </source>
</evidence>
<dbReference type="InterPro" id="IPR000504">
    <property type="entry name" value="RRM_dom"/>
</dbReference>
<dbReference type="PANTHER" id="PTHR48032:SF18">
    <property type="entry name" value="RRM DOMAIN-CONTAINING PROTEIN"/>
    <property type="match status" value="1"/>
</dbReference>
<evidence type="ECO:0000256" key="5">
    <source>
        <dbReference type="PROSITE-ProRule" id="PRU00176"/>
    </source>
</evidence>
<feature type="region of interest" description="Disordered" evidence="6">
    <location>
        <begin position="186"/>
        <end position="350"/>
    </location>
</feature>
<feature type="domain" description="RRM" evidence="7">
    <location>
        <begin position="110"/>
        <end position="187"/>
    </location>
</feature>
<comment type="caution">
    <text evidence="8">The sequence shown here is derived from an EMBL/GenBank/DDBJ whole genome shotgun (WGS) entry which is preliminary data.</text>
</comment>
<evidence type="ECO:0000256" key="6">
    <source>
        <dbReference type="SAM" id="MobiDB-lite"/>
    </source>
</evidence>
<protein>
    <submittedName>
        <fullName evidence="8">Heterogeneous nuclear ribonucleoprotein 27C</fullName>
    </submittedName>
</protein>
<evidence type="ECO:0000256" key="2">
    <source>
        <dbReference type="ARBA" id="ARBA00022490"/>
    </source>
</evidence>
<dbReference type="SMART" id="SM00360">
    <property type="entry name" value="RRM"/>
    <property type="match status" value="2"/>
</dbReference>
<keyword evidence="4 5" id="KW-0694">RNA-binding</keyword>
<keyword evidence="8" id="KW-0687">Ribonucleoprotein</keyword>
<dbReference type="InterPro" id="IPR035979">
    <property type="entry name" value="RBD_domain_sf"/>
</dbReference>
<dbReference type="PANTHER" id="PTHR48032">
    <property type="entry name" value="RNA-BINDING PROTEIN MUSASHI HOMOLOG RBP6"/>
    <property type="match status" value="1"/>
</dbReference>
<dbReference type="PROSITE" id="PS50102">
    <property type="entry name" value="RRM"/>
    <property type="match status" value="2"/>
</dbReference>
<dbReference type="Proteomes" id="UP000440578">
    <property type="component" value="Unassembled WGS sequence"/>
</dbReference>
<feature type="region of interest" description="Disordered" evidence="6">
    <location>
        <begin position="369"/>
        <end position="453"/>
    </location>
</feature>
<dbReference type="GO" id="GO:0006417">
    <property type="term" value="P:regulation of translation"/>
    <property type="evidence" value="ECO:0007669"/>
    <property type="project" value="TreeGrafter"/>
</dbReference>
<name>A0A6A4VUP9_AMPAM</name>
<dbReference type="SUPFAM" id="SSF54928">
    <property type="entry name" value="RNA-binding domain, RBD"/>
    <property type="match status" value="2"/>
</dbReference>
<dbReference type="OrthoDB" id="1875751at2759"/>
<evidence type="ECO:0000256" key="3">
    <source>
        <dbReference type="ARBA" id="ARBA00022737"/>
    </source>
</evidence>
<dbReference type="FunFam" id="3.30.70.330:FF:000427">
    <property type="entry name" value="Heterogeneous nuclear ribonucleoprotein 27C"/>
    <property type="match status" value="1"/>
</dbReference>
<sequence length="453" mass="48797">MRPKTMRRGKNDDNEEAGKMFVGGLSWETTQDSMLAYFSQWGEVVDCVVMKNNETGRSRGFGFVTFAEPDNVQRVLAAGPHELDGRTIDPKACNPRSLQNKLRLRSQTYPKVFLGGLPPSVTETDLRTLFGQYGHVMEVVIMYDQEKRKSRGFGFLSFELEDAVERVLAKHFVTICGKQVEVKRAEPREASKPVDGQPMQMAPTDGWRPPQDPATAHWGMPGVPQQQLAGGGGVAPMPPVVQWGQQQQPFPQQAFGPPAPGPPQPGYPAGWAPAPPPAAYAAYGQPPAPPQYQQFPAQTAAPQQWAPQPQGPPQPQHLPPSGGPSPMPGADPYGRMLGGGGPPMPPAPVMAAQKPAEYAGWQQQYGISAGYAPPPAEYGGPRPPQHQEMAPPAGAPMQNYGPGYAAGMPGGDVVNYGGQPAGPPGPQRGGNYNQPVQTQLYHPYRHSPYAARR</sequence>
<proteinExistence type="predicted"/>
<accession>A0A6A4VUP9</accession>
<feature type="compositionally biased region" description="Polar residues" evidence="6">
    <location>
        <begin position="431"/>
        <end position="440"/>
    </location>
</feature>
<evidence type="ECO:0000256" key="1">
    <source>
        <dbReference type="ARBA" id="ARBA00004496"/>
    </source>
</evidence>
<evidence type="ECO:0000313" key="9">
    <source>
        <dbReference type="Proteomes" id="UP000440578"/>
    </source>
</evidence>
<dbReference type="GO" id="GO:0003729">
    <property type="term" value="F:mRNA binding"/>
    <property type="evidence" value="ECO:0007669"/>
    <property type="project" value="TreeGrafter"/>
</dbReference>